<keyword evidence="3" id="KW-1185">Reference proteome</keyword>
<evidence type="ECO:0008006" key="4">
    <source>
        <dbReference type="Google" id="ProtNLM"/>
    </source>
</evidence>
<name>A0ABW5VWV0_9MICO</name>
<feature type="compositionally biased region" description="Basic and acidic residues" evidence="1">
    <location>
        <begin position="48"/>
        <end position="80"/>
    </location>
</feature>
<gene>
    <name evidence="2" type="ORF">ACFS27_15790</name>
</gene>
<feature type="compositionally biased region" description="Polar residues" evidence="1">
    <location>
        <begin position="258"/>
        <end position="270"/>
    </location>
</feature>
<feature type="compositionally biased region" description="Polar residues" evidence="1">
    <location>
        <begin position="81"/>
        <end position="92"/>
    </location>
</feature>
<evidence type="ECO:0000313" key="3">
    <source>
        <dbReference type="Proteomes" id="UP001597479"/>
    </source>
</evidence>
<comment type="caution">
    <text evidence="2">The sequence shown here is derived from an EMBL/GenBank/DDBJ whole genome shotgun (WGS) entry which is preliminary data.</text>
</comment>
<feature type="compositionally biased region" description="Gly residues" evidence="1">
    <location>
        <begin position="201"/>
        <end position="240"/>
    </location>
</feature>
<feature type="region of interest" description="Disordered" evidence="1">
    <location>
        <begin position="1"/>
        <end position="93"/>
    </location>
</feature>
<evidence type="ECO:0000313" key="2">
    <source>
        <dbReference type="EMBL" id="MFD2795020.1"/>
    </source>
</evidence>
<evidence type="ECO:0000256" key="1">
    <source>
        <dbReference type="SAM" id="MobiDB-lite"/>
    </source>
</evidence>
<sequence>MSETNVPYGSGAGSQGAWAPGRAGGDTGSDTTGVKERVTQAASQAGDAGRETAHDAKERARAVAHEATDRTRGLMDRTRTELSSQMESQQQHLAGGLRGLGDELRQMADGSQDPGYATDLVQRAGDASGRAAQWFEDRQPTDVLHEVEDFARRRPGLFVLMAAGAGLLVGRFLRGAKDASGDGGEVARRDPGTSPDTSAGPYGGPYGGTSGGTSGGSVGGTDAGALSGTGAGPVGSGAQGGEPDIGRSGAFPALANENLPQDPQVPTSAGETPPAFPPTAPDGTRPQTIGGEHDAERP</sequence>
<reference evidence="3" key="1">
    <citation type="journal article" date="2019" name="Int. J. Syst. Evol. Microbiol.">
        <title>The Global Catalogue of Microorganisms (GCM) 10K type strain sequencing project: providing services to taxonomists for standard genome sequencing and annotation.</title>
        <authorList>
            <consortium name="The Broad Institute Genomics Platform"/>
            <consortium name="The Broad Institute Genome Sequencing Center for Infectious Disease"/>
            <person name="Wu L."/>
            <person name="Ma J."/>
        </authorList>
    </citation>
    <scope>NUCLEOTIDE SEQUENCE [LARGE SCALE GENOMIC DNA]</scope>
    <source>
        <strain evidence="3">CCM 7044</strain>
    </source>
</reference>
<organism evidence="2 3">
    <name type="scientific">Promicromonospora vindobonensis</name>
    <dbReference type="NCBI Taxonomy" id="195748"/>
    <lineage>
        <taxon>Bacteria</taxon>
        <taxon>Bacillati</taxon>
        <taxon>Actinomycetota</taxon>
        <taxon>Actinomycetes</taxon>
        <taxon>Micrococcales</taxon>
        <taxon>Promicromonosporaceae</taxon>
        <taxon>Promicromonospora</taxon>
    </lineage>
</organism>
<dbReference type="EMBL" id="JBHUOG010000002">
    <property type="protein sequence ID" value="MFD2795020.1"/>
    <property type="molecule type" value="Genomic_DNA"/>
</dbReference>
<accession>A0ABW5VWV0</accession>
<feature type="region of interest" description="Disordered" evidence="1">
    <location>
        <begin position="178"/>
        <end position="298"/>
    </location>
</feature>
<protein>
    <recommendedName>
        <fullName evidence="4">DUF3618 domain-containing protein</fullName>
    </recommendedName>
</protein>
<proteinExistence type="predicted"/>
<dbReference type="RefSeq" id="WP_377184658.1">
    <property type="nucleotide sequence ID" value="NZ_JBHUOG010000002.1"/>
</dbReference>
<dbReference type="Proteomes" id="UP001597479">
    <property type="component" value="Unassembled WGS sequence"/>
</dbReference>
<feature type="compositionally biased region" description="Basic and acidic residues" evidence="1">
    <location>
        <begin position="178"/>
        <end position="191"/>
    </location>
</feature>